<dbReference type="SUPFAM" id="SSF52540">
    <property type="entry name" value="P-loop containing nucleoside triphosphate hydrolases"/>
    <property type="match status" value="1"/>
</dbReference>
<dbReference type="Pfam" id="PF03704">
    <property type="entry name" value="BTAD"/>
    <property type="match status" value="1"/>
</dbReference>
<dbReference type="InterPro" id="IPR005158">
    <property type="entry name" value="BTAD"/>
</dbReference>
<dbReference type="SMART" id="SM00862">
    <property type="entry name" value="Trans_reg_C"/>
    <property type="match status" value="1"/>
</dbReference>
<dbReference type="InterPro" id="IPR011990">
    <property type="entry name" value="TPR-like_helical_dom_sf"/>
</dbReference>
<keyword evidence="2" id="KW-0805">Transcription regulation</keyword>
<dbReference type="InterPro" id="IPR001867">
    <property type="entry name" value="OmpR/PhoB-type_DNA-bd"/>
</dbReference>
<sequence length="909" mass="100218">MQGVEYRVLGPLEVLLNGEPVVVPAGKSRVLLATLLLRPNRFVSVDELVDRLWDGSPPSIDRAHKTLQMTVARLRQALGAANCVTTTTNGYSAEVDDLDLLRFRALAGSDPHAALWLWRGPVLANVSSEPLHREDVAPLVAERLTAVERRVELDLDRGLSAELVPELRALTAEHPLRERFWVQLMVALYRSDQQAAALDAFRRVSTLLAEELGIDPGPGLREVHQSILRAEPDLSVRRETAVPRQLPPDLARFTGRADDLAQLDHLLPAGTAGQAVVITAIAGSAGVGKTALAVRWAHRVRGRFPDGQLAVNLRGYDRDEPLDPHDALGQLLRGLGLSSGEIPGDTEQRIGLYRSLLADRRVLVLLDNARTADQVRPLLPAGGRSVVVITSRSDLRGLVALNDAKVLRLGTLPLPDAVQLLEKVIGADRTSAEPVATAELARLCACLPLALRIAASMLAGEPHRRVQDLVDQLKSGNRLAELEVGDDRRAAVRSAFDLSYQQLSSDERRMFRVLGLAPRADFTPRSAGALLGVPSSRALTLLRALARAHLVEEYAPMRFSLHDLLQLHGRECARNEESEEDSRAAVVRFLDHHLHSVDRADRAIRSSRTELPLTEHEPVVEVIEFADRDEALSWCRREHDVLVEICEFALAEGYLEHAWQLPTGMWGYLHVHGSTEDFIHLNTIALEAARLLGNRYAEAVALSTLGSTYKNTYRHEESLRLLHEALRIRQEIGHVHGIASTAGELASNYLWLGQHDESLRYARISVEHRRMIGDESGWAMSMNSLAWVLCLNGNFAEAVEIAGVALEVHTRLGRSTVVMLDTLAQAHAGLHELDEAVRIYRDMIASESLASEGMRERIEILANAAEIFSRAGDRTAALSCAREALTLAERSGQARVEKVRRILQELEAS</sequence>
<dbReference type="Pfam" id="PF00486">
    <property type="entry name" value="Trans_reg_C"/>
    <property type="match status" value="1"/>
</dbReference>
<proteinExistence type="inferred from homology"/>
<dbReference type="InterPro" id="IPR036388">
    <property type="entry name" value="WH-like_DNA-bd_sf"/>
</dbReference>
<comment type="caution">
    <text evidence="7">The sequence shown here is derived from an EMBL/GenBank/DDBJ whole genome shotgun (WGS) entry which is preliminary data.</text>
</comment>
<keyword evidence="4" id="KW-0804">Transcription</keyword>
<keyword evidence="8" id="KW-1185">Reference proteome</keyword>
<dbReference type="SUPFAM" id="SSF48452">
    <property type="entry name" value="TPR-like"/>
    <property type="match status" value="2"/>
</dbReference>
<dbReference type="InterPro" id="IPR051677">
    <property type="entry name" value="AfsR-DnrI-RedD_regulator"/>
</dbReference>
<dbReference type="SMART" id="SM00028">
    <property type="entry name" value="TPR"/>
    <property type="match status" value="4"/>
</dbReference>
<dbReference type="InterPro" id="IPR027417">
    <property type="entry name" value="P-loop_NTPase"/>
</dbReference>
<name>A0ABV8BSD9_9PSEU</name>
<evidence type="ECO:0000256" key="5">
    <source>
        <dbReference type="PROSITE-ProRule" id="PRU01091"/>
    </source>
</evidence>
<accession>A0ABV8BSD9</accession>
<dbReference type="InterPro" id="IPR016032">
    <property type="entry name" value="Sig_transdc_resp-reg_C-effctor"/>
</dbReference>
<evidence type="ECO:0000256" key="3">
    <source>
        <dbReference type="ARBA" id="ARBA00023125"/>
    </source>
</evidence>
<dbReference type="Pfam" id="PF13424">
    <property type="entry name" value="TPR_12"/>
    <property type="match status" value="1"/>
</dbReference>
<evidence type="ECO:0000256" key="2">
    <source>
        <dbReference type="ARBA" id="ARBA00023015"/>
    </source>
</evidence>
<dbReference type="PRINTS" id="PR00364">
    <property type="entry name" value="DISEASERSIST"/>
</dbReference>
<dbReference type="InterPro" id="IPR019734">
    <property type="entry name" value="TPR_rpt"/>
</dbReference>
<evidence type="ECO:0000256" key="1">
    <source>
        <dbReference type="ARBA" id="ARBA00005820"/>
    </source>
</evidence>
<protein>
    <submittedName>
        <fullName evidence="7">BTAD domain-containing putative transcriptional regulator</fullName>
    </submittedName>
</protein>
<organism evidence="7 8">
    <name type="scientific">Lentzea rhizosphaerae</name>
    <dbReference type="NCBI Taxonomy" id="2041025"/>
    <lineage>
        <taxon>Bacteria</taxon>
        <taxon>Bacillati</taxon>
        <taxon>Actinomycetota</taxon>
        <taxon>Actinomycetes</taxon>
        <taxon>Pseudonocardiales</taxon>
        <taxon>Pseudonocardiaceae</taxon>
        <taxon>Lentzea</taxon>
    </lineage>
</organism>
<dbReference type="Gene3D" id="1.25.40.10">
    <property type="entry name" value="Tetratricopeptide repeat domain"/>
    <property type="match status" value="2"/>
</dbReference>
<feature type="DNA-binding region" description="OmpR/PhoB-type" evidence="5">
    <location>
        <begin position="1"/>
        <end position="95"/>
    </location>
</feature>
<reference evidence="8" key="1">
    <citation type="journal article" date="2019" name="Int. J. Syst. Evol. Microbiol.">
        <title>The Global Catalogue of Microorganisms (GCM) 10K type strain sequencing project: providing services to taxonomists for standard genome sequencing and annotation.</title>
        <authorList>
            <consortium name="The Broad Institute Genomics Platform"/>
            <consortium name="The Broad Institute Genome Sequencing Center for Infectious Disease"/>
            <person name="Wu L."/>
            <person name="Ma J."/>
        </authorList>
    </citation>
    <scope>NUCLEOTIDE SEQUENCE [LARGE SCALE GENOMIC DNA]</scope>
    <source>
        <strain evidence="8">CGMCC 4.7405</strain>
    </source>
</reference>
<feature type="domain" description="OmpR/PhoB-type" evidence="6">
    <location>
        <begin position="1"/>
        <end position="95"/>
    </location>
</feature>
<evidence type="ECO:0000259" key="6">
    <source>
        <dbReference type="PROSITE" id="PS51755"/>
    </source>
</evidence>
<dbReference type="Gene3D" id="3.40.50.300">
    <property type="entry name" value="P-loop containing nucleotide triphosphate hydrolases"/>
    <property type="match status" value="1"/>
</dbReference>
<gene>
    <name evidence="7" type="ORF">ACFOWZ_11000</name>
</gene>
<evidence type="ECO:0000313" key="7">
    <source>
        <dbReference type="EMBL" id="MFC3892004.1"/>
    </source>
</evidence>
<dbReference type="PROSITE" id="PS51755">
    <property type="entry name" value="OMPR_PHOB"/>
    <property type="match status" value="1"/>
</dbReference>
<dbReference type="SUPFAM" id="SSF46894">
    <property type="entry name" value="C-terminal effector domain of the bipartite response regulators"/>
    <property type="match status" value="1"/>
</dbReference>
<evidence type="ECO:0000256" key="4">
    <source>
        <dbReference type="ARBA" id="ARBA00023163"/>
    </source>
</evidence>
<dbReference type="Gene3D" id="1.10.10.10">
    <property type="entry name" value="Winged helix-like DNA-binding domain superfamily/Winged helix DNA-binding domain"/>
    <property type="match status" value="1"/>
</dbReference>
<dbReference type="EMBL" id="JBHRZI010000011">
    <property type="protein sequence ID" value="MFC3892004.1"/>
    <property type="molecule type" value="Genomic_DNA"/>
</dbReference>
<dbReference type="InterPro" id="IPR042197">
    <property type="entry name" value="Apaf_helical"/>
</dbReference>
<dbReference type="CDD" id="cd15831">
    <property type="entry name" value="BTAD"/>
    <property type="match status" value="1"/>
</dbReference>
<dbReference type="Gene3D" id="1.10.8.430">
    <property type="entry name" value="Helical domain of apoptotic protease-activating factors"/>
    <property type="match status" value="1"/>
</dbReference>
<comment type="similarity">
    <text evidence="1">Belongs to the AfsR/DnrI/RedD regulatory family.</text>
</comment>
<dbReference type="PANTHER" id="PTHR35807">
    <property type="entry name" value="TRANSCRIPTIONAL REGULATOR REDD-RELATED"/>
    <property type="match status" value="1"/>
</dbReference>
<dbReference type="SMART" id="SM01043">
    <property type="entry name" value="BTAD"/>
    <property type="match status" value="1"/>
</dbReference>
<dbReference type="Proteomes" id="UP001595690">
    <property type="component" value="Unassembled WGS sequence"/>
</dbReference>
<keyword evidence="3 5" id="KW-0238">DNA-binding</keyword>
<evidence type="ECO:0000313" key="8">
    <source>
        <dbReference type="Proteomes" id="UP001595690"/>
    </source>
</evidence>
<dbReference type="Pfam" id="PF13374">
    <property type="entry name" value="TPR_10"/>
    <property type="match status" value="1"/>
</dbReference>
<dbReference type="PANTHER" id="PTHR35807:SF1">
    <property type="entry name" value="TRANSCRIPTIONAL REGULATOR REDD"/>
    <property type="match status" value="1"/>
</dbReference>
<dbReference type="RefSeq" id="WP_382371701.1">
    <property type="nucleotide sequence ID" value="NZ_JBHRZI010000011.1"/>
</dbReference>